<comment type="caution">
    <text evidence="1">The sequence shown here is derived from an EMBL/GenBank/DDBJ whole genome shotgun (WGS) entry which is preliminary data.</text>
</comment>
<dbReference type="Proteomes" id="UP000785679">
    <property type="component" value="Unassembled WGS sequence"/>
</dbReference>
<name>A0A8J8SUT7_HALGN</name>
<keyword evidence="2" id="KW-1185">Reference proteome</keyword>
<reference evidence="1" key="1">
    <citation type="submission" date="2019-06" db="EMBL/GenBank/DDBJ databases">
        <authorList>
            <person name="Zheng W."/>
        </authorList>
    </citation>
    <scope>NUCLEOTIDE SEQUENCE</scope>
    <source>
        <strain evidence="1">QDHG01</strain>
    </source>
</reference>
<sequence length="99" mass="11762">MAMSILTLFDKFNMKISIMMSGKTLRENLCIYFENLSHHKQKLTKQRLACHEEKLNRFLSKLFLDQIRQNLIFEKQHSSNQCQVAQNLLFKSALCIFFC</sequence>
<evidence type="ECO:0000313" key="2">
    <source>
        <dbReference type="Proteomes" id="UP000785679"/>
    </source>
</evidence>
<proteinExistence type="predicted"/>
<protein>
    <submittedName>
        <fullName evidence="1">Uncharacterized protein</fullName>
    </submittedName>
</protein>
<accession>A0A8J8SUT7</accession>
<organism evidence="1 2">
    <name type="scientific">Halteria grandinella</name>
    <dbReference type="NCBI Taxonomy" id="5974"/>
    <lineage>
        <taxon>Eukaryota</taxon>
        <taxon>Sar</taxon>
        <taxon>Alveolata</taxon>
        <taxon>Ciliophora</taxon>
        <taxon>Intramacronucleata</taxon>
        <taxon>Spirotrichea</taxon>
        <taxon>Stichotrichia</taxon>
        <taxon>Sporadotrichida</taxon>
        <taxon>Halteriidae</taxon>
        <taxon>Halteria</taxon>
    </lineage>
</organism>
<dbReference type="EMBL" id="RRYP01029765">
    <property type="protein sequence ID" value="TNV71510.1"/>
    <property type="molecule type" value="Genomic_DNA"/>
</dbReference>
<evidence type="ECO:0000313" key="1">
    <source>
        <dbReference type="EMBL" id="TNV71510.1"/>
    </source>
</evidence>
<gene>
    <name evidence="1" type="ORF">FGO68_gene6901</name>
</gene>
<dbReference type="AlphaFoldDB" id="A0A8J8SUT7"/>